<dbReference type="PANTHER" id="PTHR30290">
    <property type="entry name" value="PERIPLASMIC BINDING COMPONENT OF ABC TRANSPORTER"/>
    <property type="match status" value="1"/>
</dbReference>
<evidence type="ECO:0000259" key="4">
    <source>
        <dbReference type="Pfam" id="PF00496"/>
    </source>
</evidence>
<accession>A0ABX8AD35</accession>
<evidence type="ECO:0000256" key="1">
    <source>
        <dbReference type="ARBA" id="ARBA00004418"/>
    </source>
</evidence>
<dbReference type="Pfam" id="PF00496">
    <property type="entry name" value="SBP_bac_5"/>
    <property type="match status" value="1"/>
</dbReference>
<dbReference type="SUPFAM" id="SSF53850">
    <property type="entry name" value="Periplasmic binding protein-like II"/>
    <property type="match status" value="1"/>
</dbReference>
<gene>
    <name evidence="5" type="ORF">RPMA_23440</name>
</gene>
<evidence type="ECO:0000256" key="2">
    <source>
        <dbReference type="ARBA" id="ARBA00005695"/>
    </source>
</evidence>
<evidence type="ECO:0000256" key="3">
    <source>
        <dbReference type="ARBA" id="ARBA00022729"/>
    </source>
</evidence>
<dbReference type="PROSITE" id="PS51318">
    <property type="entry name" value="TAT"/>
    <property type="match status" value="1"/>
</dbReference>
<dbReference type="InterPro" id="IPR039424">
    <property type="entry name" value="SBP_5"/>
</dbReference>
<dbReference type="Gene3D" id="3.10.105.10">
    <property type="entry name" value="Dipeptide-binding Protein, Domain 3"/>
    <property type="match status" value="1"/>
</dbReference>
<organism evidence="5 6">
    <name type="scientific">Tardiphaga alba</name>
    <dbReference type="NCBI Taxonomy" id="340268"/>
    <lineage>
        <taxon>Bacteria</taxon>
        <taxon>Pseudomonadati</taxon>
        <taxon>Pseudomonadota</taxon>
        <taxon>Alphaproteobacteria</taxon>
        <taxon>Hyphomicrobiales</taxon>
        <taxon>Nitrobacteraceae</taxon>
        <taxon>Tardiphaga</taxon>
    </lineage>
</organism>
<feature type="domain" description="Solute-binding protein family 5" evidence="4">
    <location>
        <begin position="124"/>
        <end position="536"/>
    </location>
</feature>
<evidence type="ECO:0000313" key="5">
    <source>
        <dbReference type="EMBL" id="QUS41469.1"/>
    </source>
</evidence>
<comment type="subcellular location">
    <subcellularLocation>
        <location evidence="1">Periplasm</location>
    </subcellularLocation>
</comment>
<dbReference type="Gene3D" id="3.40.190.10">
    <property type="entry name" value="Periplasmic binding protein-like II"/>
    <property type="match status" value="1"/>
</dbReference>
<dbReference type="PIRSF" id="PIRSF002741">
    <property type="entry name" value="MppA"/>
    <property type="match status" value="1"/>
</dbReference>
<proteinExistence type="inferred from homology"/>
<evidence type="ECO:0000313" key="6">
    <source>
        <dbReference type="Proteomes" id="UP000682843"/>
    </source>
</evidence>
<keyword evidence="3" id="KW-0732">Signal</keyword>
<dbReference type="InterPro" id="IPR030678">
    <property type="entry name" value="Peptide/Ni-bd"/>
</dbReference>
<dbReference type="Proteomes" id="UP000682843">
    <property type="component" value="Chromosome"/>
</dbReference>
<dbReference type="InterPro" id="IPR000914">
    <property type="entry name" value="SBP_5_dom"/>
</dbReference>
<dbReference type="PANTHER" id="PTHR30290:SF64">
    <property type="entry name" value="ABC TRANSPORTER PERIPLASMIC BINDING PROTEIN"/>
    <property type="match status" value="1"/>
</dbReference>
<dbReference type="InterPro" id="IPR006311">
    <property type="entry name" value="TAT_signal"/>
</dbReference>
<reference evidence="5 6" key="1">
    <citation type="submission" date="2019-02" db="EMBL/GenBank/DDBJ databases">
        <title>Emended description of the genus Rhodopseudomonas and description of Rhodopseudomonas albus sp. nov., a non-phototrophic, heavy-metal-tolerant bacterium isolated from garden soil.</title>
        <authorList>
            <person name="Bao Z."/>
            <person name="Cao W.W."/>
            <person name="Sato Y."/>
            <person name="Nishizawa T."/>
            <person name="Zhao J."/>
            <person name="Guo Y."/>
            <person name="Ohta H."/>
        </authorList>
    </citation>
    <scope>NUCLEOTIDE SEQUENCE [LARGE SCALE GENOMIC DNA]</scope>
    <source>
        <strain evidence="5 6">SK50-23</strain>
    </source>
</reference>
<sequence>MTISRRRLLKTTAFAALTPVLGGIGSLPLSEAAQAQPAAAAGSAEWRHALSLFGEIKYPAGFKRFDYVNPDAPKGGTVRQIALGTFDNFNIAVAGVKGNIAGAVGLIYESLTTASLDEVSTEYGLLAEAVSHPEDYSWVSYRLRAEAKWHDGKPVTPEDVIFSLDSFKKYSPQYSAYYRHVVKAEKVGDREVKFTFDGPGNRELPQIVGQLTVLPKHWWEGTNASGQKRDIGSTTLELPLGSAGYRIKDFSAGRNVVVERVRDHWGAKLAVNVGRNNFDEIRYEYFRDGTVALEAFKGDQVDWRTENSAKNWATAYDFPAVAEKRVILEEFTNRSSGIMQAFAMNLRRDKFKDARVRRALNFAFDFEEMNKQIFFGQYKRIASYFEGTELASSGLPQGKELEILETVRADVPPEIFTKTYTNPVGGSAENVRSNLREAMQLLKEAGYEIRERKLVDAKTGAPFEIELLGEDPSFERVMLFFKPSLERLGINVSVRTIDATQYENRLRSWDFDIVVSSWPESLSPGNEQREYWGSQAADQAGSRNLIGIKNPAIDKLIDRVIFTKDRDDLVAATKALDRVLLWHNYVVPQWTYNKVRTARWDRFGRPPEPPKYGQSGFPSIWWWDAEKAAKTGGRS</sequence>
<keyword evidence="6" id="KW-1185">Reference proteome</keyword>
<dbReference type="CDD" id="cd08497">
    <property type="entry name" value="MbnE-like"/>
    <property type="match status" value="1"/>
</dbReference>
<dbReference type="EMBL" id="CP036498">
    <property type="protein sequence ID" value="QUS41469.1"/>
    <property type="molecule type" value="Genomic_DNA"/>
</dbReference>
<dbReference type="RefSeq" id="WP_211910108.1">
    <property type="nucleotide sequence ID" value="NZ_CP036498.1"/>
</dbReference>
<comment type="similarity">
    <text evidence="2">Belongs to the bacterial solute-binding protein 5 family.</text>
</comment>
<name>A0ABX8AD35_9BRAD</name>
<protein>
    <submittedName>
        <fullName evidence="5">ABC transporter substrate-binding protein</fullName>
    </submittedName>
</protein>